<name>A0A5N6JQL2_MONLA</name>
<evidence type="ECO:0000313" key="2">
    <source>
        <dbReference type="Proteomes" id="UP000326757"/>
    </source>
</evidence>
<reference evidence="1 2" key="1">
    <citation type="submission" date="2019-06" db="EMBL/GenBank/DDBJ databases">
        <title>Genome Sequence of the Brown Rot Fungal Pathogen Monilinia laxa.</title>
        <authorList>
            <person name="De Miccolis Angelini R.M."/>
            <person name="Landi L."/>
            <person name="Abate D."/>
            <person name="Pollastro S."/>
            <person name="Romanazzi G."/>
            <person name="Faretra F."/>
        </authorList>
    </citation>
    <scope>NUCLEOTIDE SEQUENCE [LARGE SCALE GENOMIC DNA]</scope>
    <source>
        <strain evidence="1 2">Mlax316</strain>
    </source>
</reference>
<dbReference type="OrthoDB" id="3200163at2759"/>
<keyword evidence="2" id="KW-1185">Reference proteome</keyword>
<accession>A0A5N6JQL2</accession>
<sequence length="132" mass="14998">MVEAAVAAVSLGASVIGFIRLTGQVLQGCQFVCDCVDDIKGAPKELHNFIDQVKNFESGIRSFQYSLEKAAKSMDISLLEEETKLSLKLGQTTIRDLRDLVNDRKHNGKRNWWEGFKFAKKKNVFTKYVNRR</sequence>
<dbReference type="Proteomes" id="UP000326757">
    <property type="component" value="Unassembled WGS sequence"/>
</dbReference>
<protein>
    <recommendedName>
        <fullName evidence="3">Fungal N-terminal domain-containing protein</fullName>
    </recommendedName>
</protein>
<organism evidence="1 2">
    <name type="scientific">Monilinia laxa</name>
    <name type="common">Brown rot fungus</name>
    <name type="synonym">Sclerotinia laxa</name>
    <dbReference type="NCBI Taxonomy" id="61186"/>
    <lineage>
        <taxon>Eukaryota</taxon>
        <taxon>Fungi</taxon>
        <taxon>Dikarya</taxon>
        <taxon>Ascomycota</taxon>
        <taxon>Pezizomycotina</taxon>
        <taxon>Leotiomycetes</taxon>
        <taxon>Helotiales</taxon>
        <taxon>Sclerotiniaceae</taxon>
        <taxon>Monilinia</taxon>
    </lineage>
</organism>
<evidence type="ECO:0008006" key="3">
    <source>
        <dbReference type="Google" id="ProtNLM"/>
    </source>
</evidence>
<proteinExistence type="predicted"/>
<comment type="caution">
    <text evidence="1">The sequence shown here is derived from an EMBL/GenBank/DDBJ whole genome shotgun (WGS) entry which is preliminary data.</text>
</comment>
<evidence type="ECO:0000313" key="1">
    <source>
        <dbReference type="EMBL" id="KAB8290281.1"/>
    </source>
</evidence>
<gene>
    <name evidence="1" type="ORF">EYC80_011146</name>
</gene>
<dbReference type="AlphaFoldDB" id="A0A5N6JQL2"/>
<dbReference type="EMBL" id="VIGI01000018">
    <property type="protein sequence ID" value="KAB8290281.1"/>
    <property type="molecule type" value="Genomic_DNA"/>
</dbReference>